<evidence type="ECO:0000256" key="2">
    <source>
        <dbReference type="ARBA" id="ARBA00022478"/>
    </source>
</evidence>
<dbReference type="InterPro" id="IPR007811">
    <property type="entry name" value="RPC4"/>
</dbReference>
<keyword evidence="4" id="KW-0539">Nucleus</keyword>
<evidence type="ECO:0000256" key="1">
    <source>
        <dbReference type="ARBA" id="ARBA00004123"/>
    </source>
</evidence>
<accession>A0A5N6N9W7</accession>
<organism evidence="6 7">
    <name type="scientific">Mikania micrantha</name>
    <name type="common">bitter vine</name>
    <dbReference type="NCBI Taxonomy" id="192012"/>
    <lineage>
        <taxon>Eukaryota</taxon>
        <taxon>Viridiplantae</taxon>
        <taxon>Streptophyta</taxon>
        <taxon>Embryophyta</taxon>
        <taxon>Tracheophyta</taxon>
        <taxon>Spermatophyta</taxon>
        <taxon>Magnoliopsida</taxon>
        <taxon>eudicotyledons</taxon>
        <taxon>Gunneridae</taxon>
        <taxon>Pentapetalae</taxon>
        <taxon>asterids</taxon>
        <taxon>campanulids</taxon>
        <taxon>Asterales</taxon>
        <taxon>Asteraceae</taxon>
        <taxon>Asteroideae</taxon>
        <taxon>Heliantheae alliance</taxon>
        <taxon>Eupatorieae</taxon>
        <taxon>Mikania</taxon>
    </lineage>
</organism>
<gene>
    <name evidence="6" type="ORF">E3N88_26297</name>
</gene>
<comment type="subcellular location">
    <subcellularLocation>
        <location evidence="1">Nucleus</location>
    </subcellularLocation>
</comment>
<dbReference type="GO" id="GO:0005666">
    <property type="term" value="C:RNA polymerase III complex"/>
    <property type="evidence" value="ECO:0007669"/>
    <property type="project" value="InterPro"/>
</dbReference>
<protein>
    <recommendedName>
        <fullName evidence="8">DNA-directed RNA polymerase III subunit RPC4</fullName>
    </recommendedName>
</protein>
<dbReference type="PANTHER" id="PTHR13408:SF0">
    <property type="entry name" value="DNA-DIRECTED RNA POLYMERASE III SUBUNIT RPC4"/>
    <property type="match status" value="1"/>
</dbReference>
<evidence type="ECO:0000313" key="6">
    <source>
        <dbReference type="EMBL" id="KAD4386128.1"/>
    </source>
</evidence>
<sequence length="384" mass="43600">MFIHVSHIRMPLRTFKGCQNIFSRVSLTPFGTCIIRNTRRDEFCNLVELETLPLQHPIPIPISSPCKPPPPTRIHRLGHRKRRSVRRNQLTMVMDEKTGNSAQKPPRKMKFMPKAPPRREQKLVLPKSEKVEDDTEVDDMKEQELLKRFNEASKKPKVKPEIIKRKVPFPSSPQTRVSSFNFGPIGPKYEGGNADTSGMGMKEYKEPWDYYKYYPVTLPVRRPYSGNPELLDEQEFKEDLETPSYNESSSNPAEELGLLEEDLEKKLIFIQLPPTLPLPKQSVKTESASSSKPLKDTEPPSKGCNLYELPAGVMGKMLVYKSGAVKLKLGDHLYNVSGGLDCGFAQDVVAIHTEEKGCYNIGELNKRAIITPDMDSILNHIKDL</sequence>
<dbReference type="Pfam" id="PF05132">
    <property type="entry name" value="RNA_pol_Rpc4"/>
    <property type="match status" value="1"/>
</dbReference>
<keyword evidence="2" id="KW-0240">DNA-directed RNA polymerase</keyword>
<evidence type="ECO:0000256" key="3">
    <source>
        <dbReference type="ARBA" id="ARBA00023163"/>
    </source>
</evidence>
<feature type="compositionally biased region" description="Polar residues" evidence="5">
    <location>
        <begin position="282"/>
        <end position="292"/>
    </location>
</feature>
<dbReference type="Proteomes" id="UP000326396">
    <property type="component" value="Linkage Group LG3"/>
</dbReference>
<evidence type="ECO:0000256" key="5">
    <source>
        <dbReference type="SAM" id="MobiDB-lite"/>
    </source>
</evidence>
<feature type="region of interest" description="Disordered" evidence="5">
    <location>
        <begin position="280"/>
        <end position="301"/>
    </location>
</feature>
<feature type="region of interest" description="Disordered" evidence="5">
    <location>
        <begin position="98"/>
        <end position="119"/>
    </location>
</feature>
<evidence type="ECO:0008006" key="8">
    <source>
        <dbReference type="Google" id="ProtNLM"/>
    </source>
</evidence>
<keyword evidence="3" id="KW-0804">Transcription</keyword>
<dbReference type="OrthoDB" id="5836119at2759"/>
<feature type="compositionally biased region" description="Basic residues" evidence="5">
    <location>
        <begin position="73"/>
        <end position="84"/>
    </location>
</feature>
<dbReference type="PANTHER" id="PTHR13408">
    <property type="entry name" value="DNA-DIRECTED RNA POLYMERASE III"/>
    <property type="match status" value="1"/>
</dbReference>
<dbReference type="GO" id="GO:0003677">
    <property type="term" value="F:DNA binding"/>
    <property type="evidence" value="ECO:0007669"/>
    <property type="project" value="InterPro"/>
</dbReference>
<keyword evidence="7" id="KW-1185">Reference proteome</keyword>
<feature type="region of interest" description="Disordered" evidence="5">
    <location>
        <begin position="60"/>
        <end position="84"/>
    </location>
</feature>
<proteinExistence type="predicted"/>
<feature type="compositionally biased region" description="Pro residues" evidence="5">
    <location>
        <begin position="60"/>
        <end position="72"/>
    </location>
</feature>
<name>A0A5N6N9W7_9ASTR</name>
<dbReference type="EMBL" id="SZYD01000013">
    <property type="protein sequence ID" value="KAD4386128.1"/>
    <property type="molecule type" value="Genomic_DNA"/>
</dbReference>
<reference evidence="6 7" key="1">
    <citation type="submission" date="2019-05" db="EMBL/GenBank/DDBJ databases">
        <title>Mikania micrantha, genome provides insights into the molecular mechanism of rapid growth.</title>
        <authorList>
            <person name="Liu B."/>
        </authorList>
    </citation>
    <scope>NUCLEOTIDE SEQUENCE [LARGE SCALE GENOMIC DNA]</scope>
    <source>
        <strain evidence="6">NLD-2019</strain>
        <tissue evidence="6">Leaf</tissue>
    </source>
</reference>
<dbReference type="GO" id="GO:0042797">
    <property type="term" value="P:tRNA transcription by RNA polymerase III"/>
    <property type="evidence" value="ECO:0007669"/>
    <property type="project" value="TreeGrafter"/>
</dbReference>
<evidence type="ECO:0000256" key="4">
    <source>
        <dbReference type="ARBA" id="ARBA00023242"/>
    </source>
</evidence>
<evidence type="ECO:0000313" key="7">
    <source>
        <dbReference type="Proteomes" id="UP000326396"/>
    </source>
</evidence>
<dbReference type="AlphaFoldDB" id="A0A5N6N9W7"/>
<comment type="caution">
    <text evidence="6">The sequence shown here is derived from an EMBL/GenBank/DDBJ whole genome shotgun (WGS) entry which is preliminary data.</text>
</comment>